<dbReference type="PANTHER" id="PTHR30137:SF8">
    <property type="entry name" value="BLR5498 PROTEIN"/>
    <property type="match status" value="1"/>
</dbReference>
<dbReference type="Proteomes" id="UP000820669">
    <property type="component" value="Unassembled WGS sequence"/>
</dbReference>
<dbReference type="Gene3D" id="3.20.20.30">
    <property type="entry name" value="Luciferase-like domain"/>
    <property type="match status" value="1"/>
</dbReference>
<reference evidence="4 5" key="1">
    <citation type="submission" date="2020-04" db="EMBL/GenBank/DDBJ databases">
        <authorList>
            <person name="Klaysubun C."/>
            <person name="Duangmal K."/>
            <person name="Lipun K."/>
        </authorList>
    </citation>
    <scope>NUCLEOTIDE SEQUENCE [LARGE SCALE GENOMIC DNA]</scope>
    <source>
        <strain evidence="4 5">K10HN5</strain>
    </source>
</reference>
<gene>
    <name evidence="4" type="ORF">HF526_04125</name>
</gene>
<dbReference type="SUPFAM" id="SSF51679">
    <property type="entry name" value="Bacterial luciferase-like"/>
    <property type="match status" value="1"/>
</dbReference>
<keyword evidence="1" id="KW-0560">Oxidoreductase</keyword>
<dbReference type="InterPro" id="IPR050766">
    <property type="entry name" value="Bact_Lucif_Oxidored"/>
</dbReference>
<dbReference type="RefSeq" id="WP_169379901.1">
    <property type="nucleotide sequence ID" value="NZ_JAAXLA010000005.1"/>
</dbReference>
<dbReference type="InterPro" id="IPR011251">
    <property type="entry name" value="Luciferase-like_dom"/>
</dbReference>
<protein>
    <submittedName>
        <fullName evidence="4">LLM class flavin-dependent oxidoreductase</fullName>
    </submittedName>
</protein>
<evidence type="ECO:0000313" key="5">
    <source>
        <dbReference type="Proteomes" id="UP000820669"/>
    </source>
</evidence>
<evidence type="ECO:0000256" key="1">
    <source>
        <dbReference type="ARBA" id="ARBA00023002"/>
    </source>
</evidence>
<accession>A0ABX1S5Y7</accession>
<proteinExistence type="predicted"/>
<comment type="caution">
    <text evidence="4">The sequence shown here is derived from an EMBL/GenBank/DDBJ whole genome shotgun (WGS) entry which is preliminary data.</text>
</comment>
<sequence>MRVGLLQEGDLSGTDVATRYHQLIDEVVLADKLGFSTWGTSEQHFSPPSFSVSAPEVLYSAIAARTENIKFRTMASVLLAWNHPILIAERLATLDIVSNGRAEICTARSNNVHTMEAFGVDPKETRAQWEDSMDVLVKAFTDDYLEHDGPVWKIPRRELVPRPVTKPHPPISVAASSEQSHVNAGQRGIGVISFDNYFGFGYLQQCLEAYRTAFDSTDHSGPAAPNDYRGLYVATAYCAENRGEARRVARDIALGYFEFILQLYIRLADQPGYTYLEEIKALVEHRDDLDWLCEWSPSVMIGDPDDFVARIKQLEEMGLNEVLLRIDGVGHENIKKSLELIGHEVIPVVDPAAAERLR</sequence>
<dbReference type="EMBL" id="JAAXLA010000005">
    <property type="protein sequence ID" value="NMH96510.1"/>
    <property type="molecule type" value="Genomic_DNA"/>
</dbReference>
<dbReference type="PANTHER" id="PTHR30137">
    <property type="entry name" value="LUCIFERASE-LIKE MONOOXYGENASE"/>
    <property type="match status" value="1"/>
</dbReference>
<dbReference type="InterPro" id="IPR036661">
    <property type="entry name" value="Luciferase-like_sf"/>
</dbReference>
<organism evidence="4 5">
    <name type="scientific">Pseudonocardia acidicola</name>
    <dbReference type="NCBI Taxonomy" id="2724939"/>
    <lineage>
        <taxon>Bacteria</taxon>
        <taxon>Bacillati</taxon>
        <taxon>Actinomycetota</taxon>
        <taxon>Actinomycetes</taxon>
        <taxon>Pseudonocardiales</taxon>
        <taxon>Pseudonocardiaceae</taxon>
        <taxon>Pseudonocardia</taxon>
    </lineage>
</organism>
<dbReference type="Pfam" id="PF00296">
    <property type="entry name" value="Bac_luciferase"/>
    <property type="match status" value="1"/>
</dbReference>
<feature type="domain" description="Luciferase-like" evidence="3">
    <location>
        <begin position="1"/>
        <end position="320"/>
    </location>
</feature>
<keyword evidence="5" id="KW-1185">Reference proteome</keyword>
<evidence type="ECO:0000256" key="2">
    <source>
        <dbReference type="ARBA" id="ARBA00023033"/>
    </source>
</evidence>
<keyword evidence="2" id="KW-0503">Monooxygenase</keyword>
<name>A0ABX1S5Y7_9PSEU</name>
<evidence type="ECO:0000313" key="4">
    <source>
        <dbReference type="EMBL" id="NMH96510.1"/>
    </source>
</evidence>
<evidence type="ECO:0000259" key="3">
    <source>
        <dbReference type="Pfam" id="PF00296"/>
    </source>
</evidence>